<dbReference type="PANTHER" id="PTHR47643">
    <property type="entry name" value="TPR DOMAIN PROTEIN (AFU_ORTHOLOGUE AFUA_5G12710)"/>
    <property type="match status" value="1"/>
</dbReference>
<dbReference type="EMBL" id="LNIX01000010">
    <property type="protein sequence ID" value="OXA49547.1"/>
    <property type="molecule type" value="Genomic_DNA"/>
</dbReference>
<comment type="caution">
    <text evidence="1">The sequence shown here is derived from an EMBL/GenBank/DDBJ whole genome shotgun (WGS) entry which is preliminary data.</text>
</comment>
<gene>
    <name evidence="1" type="ORF">Fcan01_15858</name>
</gene>
<dbReference type="AlphaFoldDB" id="A0A226DXW3"/>
<accession>A0A226DXW3</accession>
<organism evidence="1 2">
    <name type="scientific">Folsomia candida</name>
    <name type="common">Springtail</name>
    <dbReference type="NCBI Taxonomy" id="158441"/>
    <lineage>
        <taxon>Eukaryota</taxon>
        <taxon>Metazoa</taxon>
        <taxon>Ecdysozoa</taxon>
        <taxon>Arthropoda</taxon>
        <taxon>Hexapoda</taxon>
        <taxon>Collembola</taxon>
        <taxon>Entomobryomorpha</taxon>
        <taxon>Isotomoidea</taxon>
        <taxon>Isotomidae</taxon>
        <taxon>Proisotominae</taxon>
        <taxon>Folsomia</taxon>
    </lineage>
</organism>
<proteinExistence type="predicted"/>
<name>A0A226DXW3_FOLCA</name>
<sequence>MSTNEMNELMRNFPSMRPSTCTINNRAQLNAALAMEKCNIETPVVTKDKIKLCTNKDRHILGQVQYIQQNKTRSPLTQTIVRTATTTLHSLPENYSGNFDLSEANRFLLCRTIAEASKVVPIETVVEDPIGKLGMRLALYNYSVECSGSTTDFQEVLPLGMFLVVRNPWFKSTASGGLALRCDNPAEVDFMSEKELSRRFPDLTWNAPIPFPFQHLVPFWDQYSTDQDRFKNLKTLGNKAFVSKRYTDADRFYSLALEYSKDDEQKVIIFSNRSAVCLAYDCLGQALVWTERGLELDKTNEKCLYRNRRH</sequence>
<dbReference type="InterPro" id="IPR011990">
    <property type="entry name" value="TPR-like_helical_dom_sf"/>
</dbReference>
<dbReference type="OrthoDB" id="438641at2759"/>
<dbReference type="Proteomes" id="UP000198287">
    <property type="component" value="Unassembled WGS sequence"/>
</dbReference>
<reference evidence="1 2" key="1">
    <citation type="submission" date="2015-12" db="EMBL/GenBank/DDBJ databases">
        <title>The genome of Folsomia candida.</title>
        <authorList>
            <person name="Faddeeva A."/>
            <person name="Derks M.F."/>
            <person name="Anvar Y."/>
            <person name="Smit S."/>
            <person name="Van Straalen N."/>
            <person name="Roelofs D."/>
        </authorList>
    </citation>
    <scope>NUCLEOTIDE SEQUENCE [LARGE SCALE GENOMIC DNA]</scope>
    <source>
        <strain evidence="1 2">VU population</strain>
        <tissue evidence="1">Whole body</tissue>
    </source>
</reference>
<evidence type="ECO:0000313" key="2">
    <source>
        <dbReference type="Proteomes" id="UP000198287"/>
    </source>
</evidence>
<dbReference type="Gene3D" id="1.25.40.10">
    <property type="entry name" value="Tetratricopeptide repeat domain"/>
    <property type="match status" value="1"/>
</dbReference>
<protein>
    <submittedName>
        <fullName evidence="1">Serine/threonine-protein phosphatase 5</fullName>
    </submittedName>
</protein>
<dbReference type="SUPFAM" id="SSF48452">
    <property type="entry name" value="TPR-like"/>
    <property type="match status" value="1"/>
</dbReference>
<dbReference type="PANTHER" id="PTHR47643:SF2">
    <property type="entry name" value="TPR DOMAIN PROTEIN (AFU_ORTHOLOGUE AFUA_5G12710)"/>
    <property type="match status" value="1"/>
</dbReference>
<dbReference type="STRING" id="158441.A0A226DXW3"/>
<keyword evidence="2" id="KW-1185">Reference proteome</keyword>
<dbReference type="InterPro" id="IPR053209">
    <property type="entry name" value="Gramillin-biosynth_MTr"/>
</dbReference>
<evidence type="ECO:0000313" key="1">
    <source>
        <dbReference type="EMBL" id="OXA49547.1"/>
    </source>
</evidence>